<evidence type="ECO:0000313" key="2">
    <source>
        <dbReference type="Proteomes" id="UP000257109"/>
    </source>
</evidence>
<comment type="caution">
    <text evidence="1">The sequence shown here is derived from an EMBL/GenBank/DDBJ whole genome shotgun (WGS) entry which is preliminary data.</text>
</comment>
<dbReference type="Proteomes" id="UP000257109">
    <property type="component" value="Unassembled WGS sequence"/>
</dbReference>
<sequence>MASNNNDYFPSDRHVIQRLTEMYQVDTRSTMDRKLDALGKQIESLIQCVSSPSPTYEQCGTTSRSSNTTFLGEDNTKVKLRMLKDKKKDKGSPVSPKLKDPSCFTIPCTIGNSYFDKAPCVIGASINIMPYFILKKLDL</sequence>
<name>A0A371I813_MUCPR</name>
<reference evidence="1" key="1">
    <citation type="submission" date="2018-05" db="EMBL/GenBank/DDBJ databases">
        <title>Draft genome of Mucuna pruriens seed.</title>
        <authorList>
            <person name="Nnadi N.E."/>
            <person name="Vos R."/>
            <person name="Hasami M.H."/>
            <person name="Devisetty U.K."/>
            <person name="Aguiy J.C."/>
        </authorList>
    </citation>
    <scope>NUCLEOTIDE SEQUENCE [LARGE SCALE GENOMIC DNA]</scope>
    <source>
        <strain evidence="1">JCA_2017</strain>
    </source>
</reference>
<accession>A0A371I813</accession>
<evidence type="ECO:0000313" key="1">
    <source>
        <dbReference type="EMBL" id="RDY11193.1"/>
    </source>
</evidence>
<dbReference type="OrthoDB" id="1427857at2759"/>
<organism evidence="1 2">
    <name type="scientific">Mucuna pruriens</name>
    <name type="common">Velvet bean</name>
    <name type="synonym">Dolichos pruriens</name>
    <dbReference type="NCBI Taxonomy" id="157652"/>
    <lineage>
        <taxon>Eukaryota</taxon>
        <taxon>Viridiplantae</taxon>
        <taxon>Streptophyta</taxon>
        <taxon>Embryophyta</taxon>
        <taxon>Tracheophyta</taxon>
        <taxon>Spermatophyta</taxon>
        <taxon>Magnoliopsida</taxon>
        <taxon>eudicotyledons</taxon>
        <taxon>Gunneridae</taxon>
        <taxon>Pentapetalae</taxon>
        <taxon>rosids</taxon>
        <taxon>fabids</taxon>
        <taxon>Fabales</taxon>
        <taxon>Fabaceae</taxon>
        <taxon>Papilionoideae</taxon>
        <taxon>50 kb inversion clade</taxon>
        <taxon>NPAAA clade</taxon>
        <taxon>indigoferoid/millettioid clade</taxon>
        <taxon>Phaseoleae</taxon>
        <taxon>Mucuna</taxon>
    </lineage>
</organism>
<dbReference type="EMBL" id="QJKJ01000692">
    <property type="protein sequence ID" value="RDY11193.1"/>
    <property type="molecule type" value="Genomic_DNA"/>
</dbReference>
<dbReference type="PANTHER" id="PTHR33067">
    <property type="entry name" value="RNA-DIRECTED DNA POLYMERASE-RELATED"/>
    <property type="match status" value="1"/>
</dbReference>
<dbReference type="PANTHER" id="PTHR33067:SF31">
    <property type="entry name" value="RNA-DIRECTED DNA POLYMERASE"/>
    <property type="match status" value="1"/>
</dbReference>
<gene>
    <name evidence="1" type="ORF">CR513_04181</name>
</gene>
<feature type="non-terminal residue" evidence="1">
    <location>
        <position position="1"/>
    </location>
</feature>
<keyword evidence="2" id="KW-1185">Reference proteome</keyword>
<proteinExistence type="predicted"/>
<dbReference type="AlphaFoldDB" id="A0A371I813"/>
<protein>
    <submittedName>
        <fullName evidence="1">Uncharacterized protein</fullName>
    </submittedName>
</protein>